<dbReference type="GeneID" id="17090850"/>
<evidence type="ECO:0000256" key="1">
    <source>
        <dbReference type="SAM" id="MobiDB-lite"/>
    </source>
</evidence>
<accession>M2Y860</accession>
<evidence type="ECO:0000313" key="3">
    <source>
        <dbReference type="Proteomes" id="UP000030680"/>
    </source>
</evidence>
<organism evidence="2 3">
    <name type="scientific">Galdieria sulphuraria</name>
    <name type="common">Red alga</name>
    <dbReference type="NCBI Taxonomy" id="130081"/>
    <lineage>
        <taxon>Eukaryota</taxon>
        <taxon>Rhodophyta</taxon>
        <taxon>Bangiophyceae</taxon>
        <taxon>Galdieriales</taxon>
        <taxon>Galdieriaceae</taxon>
        <taxon>Galdieria</taxon>
    </lineage>
</organism>
<dbReference type="SMART" id="SM00028">
    <property type="entry name" value="TPR"/>
    <property type="match status" value="4"/>
</dbReference>
<dbReference type="AlphaFoldDB" id="M2Y860"/>
<dbReference type="RefSeq" id="XP_005708778.1">
    <property type="nucleotide sequence ID" value="XM_005708721.1"/>
</dbReference>
<feature type="compositionally biased region" description="Low complexity" evidence="1">
    <location>
        <begin position="55"/>
        <end position="66"/>
    </location>
</feature>
<proteinExistence type="predicted"/>
<dbReference type="Gene3D" id="1.25.40.10">
    <property type="entry name" value="Tetratricopeptide repeat domain"/>
    <property type="match status" value="1"/>
</dbReference>
<reference evidence="3" key="1">
    <citation type="journal article" date="2013" name="Science">
        <title>Gene transfer from bacteria and archaea facilitated evolution of an extremophilic eukaryote.</title>
        <authorList>
            <person name="Schonknecht G."/>
            <person name="Chen W.H."/>
            <person name="Ternes C.M."/>
            <person name="Barbier G.G."/>
            <person name="Shrestha R.P."/>
            <person name="Stanke M."/>
            <person name="Brautigam A."/>
            <person name="Baker B.J."/>
            <person name="Banfield J.F."/>
            <person name="Garavito R.M."/>
            <person name="Carr K."/>
            <person name="Wilkerson C."/>
            <person name="Rensing S.A."/>
            <person name="Gagneul D."/>
            <person name="Dickenson N.E."/>
            <person name="Oesterhelt C."/>
            <person name="Lercher M.J."/>
            <person name="Weber A.P."/>
        </authorList>
    </citation>
    <scope>NUCLEOTIDE SEQUENCE [LARGE SCALE GENOMIC DNA]</scope>
    <source>
        <strain evidence="3">074W</strain>
    </source>
</reference>
<dbReference type="SUPFAM" id="SSF48452">
    <property type="entry name" value="TPR-like"/>
    <property type="match status" value="1"/>
</dbReference>
<evidence type="ECO:0000313" key="2">
    <source>
        <dbReference type="EMBL" id="EME32258.1"/>
    </source>
</evidence>
<protein>
    <submittedName>
        <fullName evidence="2">Uncharacterized protein</fullName>
    </submittedName>
</protein>
<dbReference type="OrthoDB" id="10317369at2759"/>
<keyword evidence="3" id="KW-1185">Reference proteome</keyword>
<feature type="compositionally biased region" description="Gly residues" evidence="1">
    <location>
        <begin position="1"/>
        <end position="10"/>
    </location>
</feature>
<name>M2Y860_GALSU</name>
<dbReference type="Proteomes" id="UP000030680">
    <property type="component" value="Unassembled WGS sequence"/>
</dbReference>
<feature type="compositionally biased region" description="Basic and acidic residues" evidence="1">
    <location>
        <begin position="71"/>
        <end position="82"/>
    </location>
</feature>
<feature type="compositionally biased region" description="Polar residues" evidence="1">
    <location>
        <begin position="84"/>
        <end position="104"/>
    </location>
</feature>
<dbReference type="Gramene" id="EME32258">
    <property type="protein sequence ID" value="EME32258"/>
    <property type="gene ID" value="Gasu_06670"/>
</dbReference>
<dbReference type="KEGG" id="gsl:Gasu_06670"/>
<dbReference type="InterPro" id="IPR011990">
    <property type="entry name" value="TPR-like_helical_dom_sf"/>
</dbReference>
<sequence>MSNIETGGGNWYMPLDSGPCKGYSSLQRSSKESRVANASSEIEEKNSLVADIDTQDTQSVTSTSLSPVEPAKLRKEPQRGLDSKASSSDFTYSFDSRVQSSIGNGQDEPGGQSSLQKGRRKPGRPPSLFVDKSDSELTEEERKVKAKIIKRRLRQNRSYQRRKLRRQFEGGVNSPISTGEGVANYAATVLSPPPYPMASTQIAEPRFSSLGKPAVFDSQVFLNEKNLERREPRVSGEMPSTTEYITKFANFDSPPYTAPPSAEREANHYQRRNREKTNTFMMQQFPSASVEYSSHASAVEPFLSRDLAGMYLDRLFKSLTPILRRTLFKLSVFPETFDVAAAKAIIHDSCIESCSEESMLSTLNERGFIVKVSPKRLQLDLLSKEFLLREVGAHDDFNDWEVIRVAKKNFVSYYTNLLKLIDNERMILDGANMEQALRICDLERMNFEMCLLFAQELGRQALRHTIIAGSNVLRLFIPASDRISLISSILDLSRYEQTCSSSNLKLAGTGDSHETDILLGDSSLLENQQEDAMLLISLGEAYSDDLHFREAEQALCQSLQLLEQSGMNNKPCILIPLIVLANICRETDRTEHALNILRRTLKKLSEFHLENSSYGISVYENMALTLLVRNEREEARQCLSKVTKLAESIRFEGLPLYTDILGTCGIFSLVFKDIETAEGYFRRALENYGSFISRPWSRAPIESCRDLDLWILDNLSKALMLLDKTSGASLIQEQIEMIARIRGVRVCSIDSFDSNDEEFGTFSSSDIKLQQVSCYPNSETPRQCSNSLIGSIPTSKSDSELKTPGNAEVECVFLDDATMILYHRIFIRHVY</sequence>
<dbReference type="InterPro" id="IPR019734">
    <property type="entry name" value="TPR_rpt"/>
</dbReference>
<feature type="region of interest" description="Disordered" evidence="1">
    <location>
        <begin position="1"/>
        <end position="136"/>
    </location>
</feature>
<dbReference type="EMBL" id="KB454487">
    <property type="protein sequence ID" value="EME32258.1"/>
    <property type="molecule type" value="Genomic_DNA"/>
</dbReference>
<gene>
    <name evidence="2" type="ORF">Gasu_06670</name>
</gene>